<accession>A0A1Q8CAH4</accession>
<evidence type="ECO:0008006" key="3">
    <source>
        <dbReference type="Google" id="ProtNLM"/>
    </source>
</evidence>
<dbReference type="Gene3D" id="1.25.40.10">
    <property type="entry name" value="Tetratricopeptide repeat domain"/>
    <property type="match status" value="2"/>
</dbReference>
<evidence type="ECO:0000313" key="2">
    <source>
        <dbReference type="Proteomes" id="UP000185596"/>
    </source>
</evidence>
<dbReference type="SUPFAM" id="SSF48452">
    <property type="entry name" value="TPR-like"/>
    <property type="match status" value="1"/>
</dbReference>
<dbReference type="Proteomes" id="UP000185596">
    <property type="component" value="Unassembled WGS sequence"/>
</dbReference>
<protein>
    <recommendedName>
        <fullName evidence="3">MalT-like TPR region domain-containing protein</fullName>
    </recommendedName>
</protein>
<evidence type="ECO:0000313" key="1">
    <source>
        <dbReference type="EMBL" id="OLF11343.1"/>
    </source>
</evidence>
<dbReference type="EMBL" id="MSIE01000068">
    <property type="protein sequence ID" value="OLF11343.1"/>
    <property type="molecule type" value="Genomic_DNA"/>
</dbReference>
<sequence length="330" mass="36145">MGWAIYAYCFELRNHQDPVTSAYLEILEEGIGVLRRLQRRDQSFIGALGLMLGWQGYALHQLGRAEQSRESLVEGTALLRQGARQRVGTQQYELYETQLALALGLSAYALSAAGEHQAALSSAREALGIWRTRAAEQPGQHDRTVVQALDTVCYLLSLRRQFEDAWGPAEEAVAIARRIYTAEPSGDNARLLANALDRLTELLANSSRWSEALPLLEESISLYRVAGRRGTFKYSLTHATALNNAAKAYLQLGQRAQAVSRVQSAAVRCALCARRTADVATLQTVAQDIINVLGEVGLDNMARTLAKGVNRRLSGKASALSKLFGPFRSG</sequence>
<gene>
    <name evidence="1" type="ORF">BU204_30480</name>
</gene>
<dbReference type="STRING" id="1912961.BU204_30480"/>
<dbReference type="AlphaFoldDB" id="A0A1Q8CAH4"/>
<organism evidence="1 2">
    <name type="scientific">Actinophytocola xanthii</name>
    <dbReference type="NCBI Taxonomy" id="1912961"/>
    <lineage>
        <taxon>Bacteria</taxon>
        <taxon>Bacillati</taxon>
        <taxon>Actinomycetota</taxon>
        <taxon>Actinomycetes</taxon>
        <taxon>Pseudonocardiales</taxon>
        <taxon>Pseudonocardiaceae</taxon>
    </lineage>
</organism>
<reference evidence="1 2" key="1">
    <citation type="submission" date="2016-12" db="EMBL/GenBank/DDBJ databases">
        <title>The draft genome sequence of Actinophytocola sp. 11-183.</title>
        <authorList>
            <person name="Wang W."/>
            <person name="Yuan L."/>
        </authorList>
    </citation>
    <scope>NUCLEOTIDE SEQUENCE [LARGE SCALE GENOMIC DNA]</scope>
    <source>
        <strain evidence="1 2">11-183</strain>
    </source>
</reference>
<comment type="caution">
    <text evidence="1">The sequence shown here is derived from an EMBL/GenBank/DDBJ whole genome shotgun (WGS) entry which is preliminary data.</text>
</comment>
<dbReference type="InterPro" id="IPR011990">
    <property type="entry name" value="TPR-like_helical_dom_sf"/>
</dbReference>
<name>A0A1Q8CAH4_9PSEU</name>
<keyword evidence="2" id="KW-1185">Reference proteome</keyword>
<proteinExistence type="predicted"/>